<protein>
    <recommendedName>
        <fullName evidence="3">Reverse transcriptase</fullName>
    </recommendedName>
</protein>
<evidence type="ECO:0008006" key="3">
    <source>
        <dbReference type="Google" id="ProtNLM"/>
    </source>
</evidence>
<accession>A0AAV1APH7</accession>
<evidence type="ECO:0000313" key="1">
    <source>
        <dbReference type="EMBL" id="CAI8611187.1"/>
    </source>
</evidence>
<evidence type="ECO:0000313" key="2">
    <source>
        <dbReference type="Proteomes" id="UP001157006"/>
    </source>
</evidence>
<name>A0AAV1APH7_VICFA</name>
<reference evidence="1 2" key="1">
    <citation type="submission" date="2023-01" db="EMBL/GenBank/DDBJ databases">
        <authorList>
            <person name="Kreplak J."/>
        </authorList>
    </citation>
    <scope>NUCLEOTIDE SEQUENCE [LARGE SCALE GENOMIC DNA]</scope>
</reference>
<dbReference type="Proteomes" id="UP001157006">
    <property type="component" value="Chromosome 4"/>
</dbReference>
<keyword evidence="2" id="KW-1185">Reference proteome</keyword>
<dbReference type="AlphaFoldDB" id="A0AAV1APH7"/>
<sequence length="106" mass="12483">MHWLKNGDLNTKSFHQSATARKKFKKIEKLINEDGYGLVEQQDIGIDTQDYFERLFTATAATYDLEMHPDKSPVPDSFSPIFYQKFWDICGDDIFTVAKLWRDREE</sequence>
<organism evidence="1 2">
    <name type="scientific">Vicia faba</name>
    <name type="common">Broad bean</name>
    <name type="synonym">Faba vulgaris</name>
    <dbReference type="NCBI Taxonomy" id="3906"/>
    <lineage>
        <taxon>Eukaryota</taxon>
        <taxon>Viridiplantae</taxon>
        <taxon>Streptophyta</taxon>
        <taxon>Embryophyta</taxon>
        <taxon>Tracheophyta</taxon>
        <taxon>Spermatophyta</taxon>
        <taxon>Magnoliopsida</taxon>
        <taxon>eudicotyledons</taxon>
        <taxon>Gunneridae</taxon>
        <taxon>Pentapetalae</taxon>
        <taxon>rosids</taxon>
        <taxon>fabids</taxon>
        <taxon>Fabales</taxon>
        <taxon>Fabaceae</taxon>
        <taxon>Papilionoideae</taxon>
        <taxon>50 kb inversion clade</taxon>
        <taxon>NPAAA clade</taxon>
        <taxon>Hologalegina</taxon>
        <taxon>IRL clade</taxon>
        <taxon>Fabeae</taxon>
        <taxon>Vicia</taxon>
    </lineage>
</organism>
<dbReference type="EMBL" id="OX451739">
    <property type="protein sequence ID" value="CAI8611187.1"/>
    <property type="molecule type" value="Genomic_DNA"/>
</dbReference>
<proteinExistence type="predicted"/>
<gene>
    <name evidence="1" type="ORF">VFH_IV217520</name>
</gene>